<keyword evidence="2" id="KW-0520">NAD</keyword>
<name>A0ABY5H9D9_9PSED</name>
<organism evidence="5 6">
    <name type="scientific">Pseudomonas benzenivorans</name>
    <dbReference type="NCBI Taxonomy" id="556533"/>
    <lineage>
        <taxon>Bacteria</taxon>
        <taxon>Pseudomonadati</taxon>
        <taxon>Pseudomonadota</taxon>
        <taxon>Gammaproteobacteria</taxon>
        <taxon>Pseudomonadales</taxon>
        <taxon>Pseudomonadaceae</taxon>
        <taxon>Pseudomonas</taxon>
    </lineage>
</organism>
<dbReference type="PIRSF" id="PIRSF000103">
    <property type="entry name" value="HIBADH"/>
    <property type="match status" value="1"/>
</dbReference>
<evidence type="ECO:0000259" key="4">
    <source>
        <dbReference type="Pfam" id="PF14833"/>
    </source>
</evidence>
<keyword evidence="6" id="KW-1185">Reference proteome</keyword>
<protein>
    <submittedName>
        <fullName evidence="5">NAD(P)-dependent oxidoreductase</fullName>
    </submittedName>
</protein>
<dbReference type="Pfam" id="PF03446">
    <property type="entry name" value="NAD_binding_2"/>
    <property type="match status" value="1"/>
</dbReference>
<dbReference type="InterPro" id="IPR008927">
    <property type="entry name" value="6-PGluconate_DH-like_C_sf"/>
</dbReference>
<evidence type="ECO:0000256" key="2">
    <source>
        <dbReference type="ARBA" id="ARBA00023027"/>
    </source>
</evidence>
<evidence type="ECO:0000256" key="1">
    <source>
        <dbReference type="ARBA" id="ARBA00023002"/>
    </source>
</evidence>
<dbReference type="SUPFAM" id="SSF51735">
    <property type="entry name" value="NAD(P)-binding Rossmann-fold domains"/>
    <property type="match status" value="1"/>
</dbReference>
<dbReference type="InterPro" id="IPR036291">
    <property type="entry name" value="NAD(P)-bd_dom_sf"/>
</dbReference>
<dbReference type="Proteomes" id="UP001059672">
    <property type="component" value="Chromosome"/>
</dbReference>
<accession>A0ABY5H9D9</accession>
<dbReference type="InterPro" id="IPR006115">
    <property type="entry name" value="6PGDH_NADP-bd"/>
</dbReference>
<dbReference type="SUPFAM" id="SSF48179">
    <property type="entry name" value="6-phosphogluconate dehydrogenase C-terminal domain-like"/>
    <property type="match status" value="1"/>
</dbReference>
<proteinExistence type="predicted"/>
<gene>
    <name evidence="5" type="ORF">KDW96_01370</name>
</gene>
<dbReference type="Pfam" id="PF14833">
    <property type="entry name" value="NAD_binding_11"/>
    <property type="match status" value="1"/>
</dbReference>
<reference evidence="5" key="1">
    <citation type="submission" date="2021-04" db="EMBL/GenBank/DDBJ databases">
        <title>Oceanospirillales bacteria with DddD are important DMSP degraders in coastal seawater.</title>
        <authorList>
            <person name="Liu J."/>
        </authorList>
    </citation>
    <scope>NUCLEOTIDE SEQUENCE</scope>
    <source>
        <strain evidence="5">D13-4</strain>
    </source>
</reference>
<feature type="domain" description="6-phosphogluconate dehydrogenase NADP-binding" evidence="3">
    <location>
        <begin position="4"/>
        <end position="163"/>
    </location>
</feature>
<dbReference type="Gene3D" id="1.10.1040.10">
    <property type="entry name" value="N-(1-d-carboxylethyl)-l-norvaline Dehydrogenase, domain 2"/>
    <property type="match status" value="1"/>
</dbReference>
<dbReference type="EMBL" id="CP073346">
    <property type="protein sequence ID" value="UTW08014.1"/>
    <property type="molecule type" value="Genomic_DNA"/>
</dbReference>
<sequence length="296" mass="30190">MTTKVGVIGLGNMGGGMAATLARNGFDVSGFDLSEAALEQVAAKGVKPVKDRAELIRSVDVLVLSLPKAEHVEAVCLGANGILELGHAGQIIIDTTTSTPVASRKVAAALAEKSIGFLDAPVSGGPAGAAAGSMTMVIGAEPGVLERAMPVLEAMSGNRVHVGGYGTGNVVKIANNLLAAAHLITTAEAVSLAAKAGVAPEKLIEGLNAGSGRSAASQVMFPTWVLNKAYNSGFTMGLMRKDVGLASALAGELDLDLPVASLVSQLWQSSRETLADGEDFNCIVMRTDAKLFGHEE</sequence>
<dbReference type="InterPro" id="IPR015815">
    <property type="entry name" value="HIBADH-related"/>
</dbReference>
<dbReference type="Gene3D" id="3.40.50.720">
    <property type="entry name" value="NAD(P)-binding Rossmann-like Domain"/>
    <property type="match status" value="1"/>
</dbReference>
<dbReference type="InterPro" id="IPR013328">
    <property type="entry name" value="6PGD_dom2"/>
</dbReference>
<dbReference type="RefSeq" id="WP_255838609.1">
    <property type="nucleotide sequence ID" value="NZ_CP073346.1"/>
</dbReference>
<feature type="domain" description="3-hydroxyisobutyrate dehydrogenase-like NAD-binding" evidence="4">
    <location>
        <begin position="166"/>
        <end position="284"/>
    </location>
</feature>
<dbReference type="InterPro" id="IPR029154">
    <property type="entry name" value="HIBADH-like_NADP-bd"/>
</dbReference>
<dbReference type="PANTHER" id="PTHR22981">
    <property type="entry name" value="3-HYDROXYISOBUTYRATE DEHYDROGENASE-RELATED"/>
    <property type="match status" value="1"/>
</dbReference>
<evidence type="ECO:0000313" key="6">
    <source>
        <dbReference type="Proteomes" id="UP001059672"/>
    </source>
</evidence>
<evidence type="ECO:0000259" key="3">
    <source>
        <dbReference type="Pfam" id="PF03446"/>
    </source>
</evidence>
<dbReference type="PANTHER" id="PTHR22981:SF7">
    <property type="entry name" value="3-HYDROXYISOBUTYRATE DEHYDROGENASE, MITOCHONDRIAL"/>
    <property type="match status" value="1"/>
</dbReference>
<keyword evidence="1" id="KW-0560">Oxidoreductase</keyword>
<evidence type="ECO:0000313" key="5">
    <source>
        <dbReference type="EMBL" id="UTW08014.1"/>
    </source>
</evidence>